<sequence>MQFSPPAVAHEELDVAGHVVFQSVVAVEALKFQLVLEVLVDGGTVLLQPPDAEGDDAEHVEDVQDTATITLGQLGAEPGDFTPVLPGVARLDHPRTPQLITEVSVHVVVALGQHAREDAVKQGEHLPIGNPHRLRRRQVTVVLLGLIARDERRREQIADVLADGDTLRVSHVLEFIADLIVDSDIQDGHIVLLNVILYD</sequence>
<comment type="caution">
    <text evidence="1">The sequence shown here is derived from an EMBL/GenBank/DDBJ whole genome shotgun (WGS) entry which is preliminary data.</text>
</comment>
<gene>
    <name evidence="1" type="ORF">CCUG63697_04803</name>
</gene>
<dbReference type="Proteomes" id="UP000295165">
    <property type="component" value="Unassembled WGS sequence"/>
</dbReference>
<keyword evidence="2" id="KW-1185">Reference proteome</keyword>
<dbReference type="EMBL" id="PECC01000033">
    <property type="protein sequence ID" value="TDZ47185.1"/>
    <property type="molecule type" value="Genomic_DNA"/>
</dbReference>
<proteinExistence type="predicted"/>
<accession>A0A4R8QT32</accession>
<evidence type="ECO:0000313" key="1">
    <source>
        <dbReference type="EMBL" id="TDZ47185.1"/>
    </source>
</evidence>
<organism evidence="1 2">
    <name type="scientific">Mycobacteroides franklinii</name>
    <dbReference type="NCBI Taxonomy" id="948102"/>
    <lineage>
        <taxon>Bacteria</taxon>
        <taxon>Bacillati</taxon>
        <taxon>Actinomycetota</taxon>
        <taxon>Actinomycetes</taxon>
        <taxon>Mycobacteriales</taxon>
        <taxon>Mycobacteriaceae</taxon>
        <taxon>Mycobacteroides</taxon>
    </lineage>
</organism>
<reference evidence="1 2" key="1">
    <citation type="journal article" date="2019" name="Sci. Rep.">
        <title>Extended insight into the Mycobacterium chelonae-abscessus complex through whole genome sequencing of Mycobacterium salmoniphilum outbreak and Mycobacterium salmoniphilum-like strains.</title>
        <authorList>
            <person name="Behra P.R.K."/>
            <person name="Das S."/>
            <person name="Pettersson B.M.F."/>
            <person name="Shirreff L."/>
            <person name="DuCote T."/>
            <person name="Jacobsson K.G."/>
            <person name="Ennis D.G."/>
            <person name="Kirsebom L.A."/>
        </authorList>
    </citation>
    <scope>NUCLEOTIDE SEQUENCE [LARGE SCALE GENOMIC DNA]</scope>
    <source>
        <strain evidence="1 2">CCUG 63697</strain>
    </source>
</reference>
<name>A0A4R8QT32_9MYCO</name>
<dbReference type="AlphaFoldDB" id="A0A4R8QT32"/>
<protein>
    <submittedName>
        <fullName evidence="1">Uncharacterized protein</fullName>
    </submittedName>
</protein>
<evidence type="ECO:0000313" key="2">
    <source>
        <dbReference type="Proteomes" id="UP000295165"/>
    </source>
</evidence>